<reference evidence="3 5" key="2">
    <citation type="submission" date="2016-10" db="EMBL/GenBank/DDBJ databases">
        <authorList>
            <person name="Varghese N."/>
            <person name="Submissions S."/>
        </authorList>
    </citation>
    <scope>NUCLEOTIDE SEQUENCE [LARGE SCALE GENOMIC DNA]</scope>
    <source>
        <strain evidence="3 5">DSM 2094</strain>
    </source>
</reference>
<organism evidence="3 5">
    <name type="scientific">Trichococcus flocculiformis</name>
    <dbReference type="NCBI Taxonomy" id="82803"/>
    <lineage>
        <taxon>Bacteria</taxon>
        <taxon>Bacillati</taxon>
        <taxon>Bacillota</taxon>
        <taxon>Bacilli</taxon>
        <taxon>Lactobacillales</taxon>
        <taxon>Carnobacteriaceae</taxon>
        <taxon>Trichococcus</taxon>
    </lineage>
</organism>
<sequence length="238" mass="26237">MGKRSVLCLNYFSGRINSASKKLERGHHILNILSNPVVIPVLLLLAGSGSWWLLTTLEKTRRAKLLSKLSDELFRLLALAFGSNALLHFSEVMRAPYQALLLTKEAVFAAVIITGTYNLWKQLPKLLADRSLLDALLQLLLLLFSINHLFYYSLYENPISIGLAGLGLLLLLAVTFIAMRNSLLAVMLLIGAIVHFALMNGKSVLYFGLVVTPELILAAVSAFILIVLVRGKVPSKQI</sequence>
<name>A0AB38BED3_9LACT</name>
<feature type="transmembrane region" description="Helical" evidence="1">
    <location>
        <begin position="159"/>
        <end position="178"/>
    </location>
</feature>
<feature type="transmembrane region" description="Helical" evidence="1">
    <location>
        <begin position="205"/>
        <end position="229"/>
    </location>
</feature>
<proteinExistence type="predicted"/>
<keyword evidence="1" id="KW-0472">Membrane</keyword>
<gene>
    <name evidence="3" type="ORF">SAMN04488507_100223</name>
    <name evidence="2" type="ORF">TFLO_162</name>
</gene>
<protein>
    <submittedName>
        <fullName evidence="3">Uncharacterized protein</fullName>
    </submittedName>
</protein>
<reference evidence="2 4" key="1">
    <citation type="submission" date="2016-02" db="EMBL/GenBank/DDBJ databases">
        <authorList>
            <person name="Strepis N."/>
        </authorList>
    </citation>
    <scope>NUCLEOTIDE SEQUENCE [LARGE SCALE GENOMIC DNA]</scope>
    <source>
        <strain evidence="2">Trichococcus flocculiformis</strain>
    </source>
</reference>
<keyword evidence="4" id="KW-1185">Reference proteome</keyword>
<keyword evidence="1" id="KW-1133">Transmembrane helix</keyword>
<dbReference type="EMBL" id="FJMZ01000001">
    <property type="protein sequence ID" value="CZQ81046.1"/>
    <property type="molecule type" value="Genomic_DNA"/>
</dbReference>
<accession>A0AB38BED3</accession>
<evidence type="ECO:0000256" key="1">
    <source>
        <dbReference type="SAM" id="Phobius"/>
    </source>
</evidence>
<dbReference type="Proteomes" id="UP000195947">
    <property type="component" value="Unassembled WGS sequence"/>
</dbReference>
<feature type="transmembrane region" description="Helical" evidence="1">
    <location>
        <begin position="101"/>
        <end position="120"/>
    </location>
</feature>
<evidence type="ECO:0000313" key="3">
    <source>
        <dbReference type="EMBL" id="SFH49562.1"/>
    </source>
</evidence>
<evidence type="ECO:0000313" key="4">
    <source>
        <dbReference type="Proteomes" id="UP000195947"/>
    </source>
</evidence>
<keyword evidence="1" id="KW-0812">Transmembrane</keyword>
<evidence type="ECO:0000313" key="5">
    <source>
        <dbReference type="Proteomes" id="UP000199686"/>
    </source>
</evidence>
<feature type="transmembrane region" description="Helical" evidence="1">
    <location>
        <begin position="183"/>
        <end position="199"/>
    </location>
</feature>
<dbReference type="EMBL" id="FOQC01000002">
    <property type="protein sequence ID" value="SFH49562.1"/>
    <property type="molecule type" value="Genomic_DNA"/>
</dbReference>
<dbReference type="Proteomes" id="UP000199686">
    <property type="component" value="Unassembled WGS sequence"/>
</dbReference>
<comment type="caution">
    <text evidence="3">The sequence shown here is derived from an EMBL/GenBank/DDBJ whole genome shotgun (WGS) entry which is preliminary data.</text>
</comment>
<feature type="transmembrane region" description="Helical" evidence="1">
    <location>
        <begin position="32"/>
        <end position="53"/>
    </location>
</feature>
<dbReference type="AlphaFoldDB" id="A0AB38BED3"/>
<feature type="transmembrane region" description="Helical" evidence="1">
    <location>
        <begin position="132"/>
        <end position="153"/>
    </location>
</feature>
<evidence type="ECO:0000313" key="2">
    <source>
        <dbReference type="EMBL" id="CZQ81046.1"/>
    </source>
</evidence>